<dbReference type="Proteomes" id="UP000774326">
    <property type="component" value="Unassembled WGS sequence"/>
</dbReference>
<feature type="region of interest" description="Disordered" evidence="1">
    <location>
        <begin position="1"/>
        <end position="21"/>
    </location>
</feature>
<reference evidence="2" key="2">
    <citation type="submission" date="2021-01" db="EMBL/GenBank/DDBJ databases">
        <authorList>
            <person name="Schikora-Tamarit M.A."/>
        </authorList>
    </citation>
    <scope>NUCLEOTIDE SEQUENCE</scope>
    <source>
        <strain evidence="2">CBS2887</strain>
    </source>
</reference>
<protein>
    <submittedName>
        <fullName evidence="2">Uncharacterized protein</fullName>
    </submittedName>
</protein>
<dbReference type="AlphaFoldDB" id="A0A9P8TL28"/>
<dbReference type="EMBL" id="JAEUBG010003490">
    <property type="protein sequence ID" value="KAH3682699.1"/>
    <property type="molecule type" value="Genomic_DNA"/>
</dbReference>
<evidence type="ECO:0000256" key="1">
    <source>
        <dbReference type="SAM" id="MobiDB-lite"/>
    </source>
</evidence>
<keyword evidence="3" id="KW-1185">Reference proteome</keyword>
<evidence type="ECO:0000313" key="3">
    <source>
        <dbReference type="Proteomes" id="UP000774326"/>
    </source>
</evidence>
<name>A0A9P8TL28_WICPI</name>
<sequence>MAEDQNHVDSKALNNDNSPARTKEATILANCLALSPGTVAGPLTPNNSNMEPCGSKIVPPPIVPTSMDGIDTEIFKSPSSVSSNKVIQLEDSTF</sequence>
<gene>
    <name evidence="2" type="ORF">WICPIJ_006327</name>
</gene>
<dbReference type="OrthoDB" id="10512688at2759"/>
<accession>A0A9P8TL28</accession>
<proteinExistence type="predicted"/>
<organism evidence="2 3">
    <name type="scientific">Wickerhamomyces pijperi</name>
    <name type="common">Yeast</name>
    <name type="synonym">Pichia pijperi</name>
    <dbReference type="NCBI Taxonomy" id="599730"/>
    <lineage>
        <taxon>Eukaryota</taxon>
        <taxon>Fungi</taxon>
        <taxon>Dikarya</taxon>
        <taxon>Ascomycota</taxon>
        <taxon>Saccharomycotina</taxon>
        <taxon>Saccharomycetes</taxon>
        <taxon>Phaffomycetales</taxon>
        <taxon>Wickerhamomycetaceae</taxon>
        <taxon>Wickerhamomyces</taxon>
    </lineage>
</organism>
<feature type="compositionally biased region" description="Basic and acidic residues" evidence="1">
    <location>
        <begin position="1"/>
        <end position="10"/>
    </location>
</feature>
<evidence type="ECO:0000313" key="2">
    <source>
        <dbReference type="EMBL" id="KAH3682699.1"/>
    </source>
</evidence>
<comment type="caution">
    <text evidence="2">The sequence shown here is derived from an EMBL/GenBank/DDBJ whole genome shotgun (WGS) entry which is preliminary data.</text>
</comment>
<reference evidence="2" key="1">
    <citation type="journal article" date="2021" name="Open Biol.">
        <title>Shared evolutionary footprints suggest mitochondrial oxidative damage underlies multiple complex I losses in fungi.</title>
        <authorList>
            <person name="Schikora-Tamarit M.A."/>
            <person name="Marcet-Houben M."/>
            <person name="Nosek J."/>
            <person name="Gabaldon T."/>
        </authorList>
    </citation>
    <scope>NUCLEOTIDE SEQUENCE</scope>
    <source>
        <strain evidence="2">CBS2887</strain>
    </source>
</reference>